<dbReference type="InterPro" id="IPR048261">
    <property type="entry name" value="SlpA/SlyD-like_ins_sf"/>
</dbReference>
<protein>
    <recommendedName>
        <fullName evidence="4">peptidylprolyl isomerase</fullName>
        <ecNumber evidence="4">5.2.1.8</ecNumber>
    </recommendedName>
</protein>
<dbReference type="SUPFAM" id="SSF54534">
    <property type="entry name" value="FKBP-like"/>
    <property type="match status" value="1"/>
</dbReference>
<keyword evidence="12" id="KW-1185">Reference proteome</keyword>
<evidence type="ECO:0000256" key="8">
    <source>
        <dbReference type="ARBA" id="ARBA00023235"/>
    </source>
</evidence>
<dbReference type="PANTHER" id="PTHR47861">
    <property type="entry name" value="FKBP-TYPE PEPTIDYL-PROLYL CIS-TRANS ISOMERASE SLYD"/>
    <property type="match status" value="1"/>
</dbReference>
<evidence type="ECO:0000256" key="1">
    <source>
        <dbReference type="ARBA" id="ARBA00000971"/>
    </source>
</evidence>
<dbReference type="Gene3D" id="3.30.70.2210">
    <property type="match status" value="1"/>
</dbReference>
<evidence type="ECO:0000256" key="5">
    <source>
        <dbReference type="ARBA" id="ARBA00022490"/>
    </source>
</evidence>
<evidence type="ECO:0000313" key="11">
    <source>
        <dbReference type="EMBL" id="SMD30771.1"/>
    </source>
</evidence>
<dbReference type="Proteomes" id="UP000192315">
    <property type="component" value="Unassembled WGS sequence"/>
</dbReference>
<evidence type="ECO:0000256" key="4">
    <source>
        <dbReference type="ARBA" id="ARBA00013194"/>
    </source>
</evidence>
<evidence type="ECO:0000256" key="6">
    <source>
        <dbReference type="ARBA" id="ARBA00023110"/>
    </source>
</evidence>
<reference evidence="11 12" key="1">
    <citation type="submission" date="2017-04" db="EMBL/GenBank/DDBJ databases">
        <authorList>
            <person name="Varghese N."/>
            <person name="Submissions S."/>
        </authorList>
    </citation>
    <scope>NUCLEOTIDE SEQUENCE [LARGE SCALE GENOMIC DNA]</scope>
    <source>
        <strain evidence="11 12">DSM 9789</strain>
    </source>
</reference>
<dbReference type="AlphaFoldDB" id="A0A8G2FWG2"/>
<dbReference type="Pfam" id="PF22199">
    <property type="entry name" value="FKBP26_IF"/>
    <property type="match status" value="1"/>
</dbReference>
<accession>A0A8G2FWG2</accession>
<keyword evidence="7" id="KW-0143">Chaperone</keyword>
<comment type="similarity">
    <text evidence="3">Belongs to the FKBP-type PPIase family.</text>
</comment>
<feature type="region of interest" description="Disordered" evidence="9">
    <location>
        <begin position="222"/>
        <end position="255"/>
    </location>
</feature>
<dbReference type="EMBL" id="FWYE01000001">
    <property type="protein sequence ID" value="SMD30771.1"/>
    <property type="molecule type" value="Genomic_DNA"/>
</dbReference>
<comment type="subcellular location">
    <subcellularLocation>
        <location evidence="2">Cytoplasm</location>
    </subcellularLocation>
</comment>
<dbReference type="GO" id="GO:0005737">
    <property type="term" value="C:cytoplasm"/>
    <property type="evidence" value="ECO:0007669"/>
    <property type="project" value="UniProtKB-SubCell"/>
</dbReference>
<evidence type="ECO:0000313" key="12">
    <source>
        <dbReference type="Proteomes" id="UP000192315"/>
    </source>
</evidence>
<feature type="domain" description="FKBP26 IF" evidence="10">
    <location>
        <begin position="90"/>
        <end position="135"/>
    </location>
</feature>
<gene>
    <name evidence="11" type="ORF">SAMN02745355_0668</name>
</gene>
<dbReference type="EC" id="5.2.1.8" evidence="4"/>
<sequence length="255" mass="29745">MNNGDFIEISFEMRAGADKKLISTSKEELAKENNIYDEKKKYRDIVMIVGQDGLFKEINESFLNAEVGKEYEVVVPAKDAYGERDPKNIKVVPMREFQKNNINPEVGQQVNIGNKIGKVITVTPGRVLIDYNHELAGKDIYYKYEVKKVVTDPVEKVKALIDMDYNDSSEFDVKINENIEITIPENAKFDAYWVDAKYRLVNDIRKYLPDYDVYIKEFYKKEEKKEEKPEEQKNSEKTENSEKPENNENNVKETQ</sequence>
<dbReference type="Gene3D" id="2.40.10.330">
    <property type="match status" value="1"/>
</dbReference>
<evidence type="ECO:0000259" key="10">
    <source>
        <dbReference type="Pfam" id="PF22199"/>
    </source>
</evidence>
<evidence type="ECO:0000256" key="3">
    <source>
        <dbReference type="ARBA" id="ARBA00006577"/>
    </source>
</evidence>
<dbReference type="GO" id="GO:0003755">
    <property type="term" value="F:peptidyl-prolyl cis-trans isomerase activity"/>
    <property type="evidence" value="ECO:0007669"/>
    <property type="project" value="UniProtKB-KW"/>
</dbReference>
<dbReference type="InterPro" id="IPR046357">
    <property type="entry name" value="PPIase_dom_sf"/>
</dbReference>
<comment type="caution">
    <text evidence="11">The sequence shown here is derived from an EMBL/GenBank/DDBJ whole genome shotgun (WGS) entry which is preliminary data.</text>
</comment>
<keyword evidence="8 11" id="KW-0413">Isomerase</keyword>
<name>A0A8G2FWG2_PICTO</name>
<dbReference type="InterPro" id="IPR054016">
    <property type="entry name" value="FKBP26_IF"/>
</dbReference>
<keyword evidence="5" id="KW-0963">Cytoplasm</keyword>
<dbReference type="PANTHER" id="PTHR47861:SF3">
    <property type="entry name" value="FKBP-TYPE PEPTIDYL-PROLYL CIS-TRANS ISOMERASE SLYD"/>
    <property type="match status" value="1"/>
</dbReference>
<evidence type="ECO:0000256" key="9">
    <source>
        <dbReference type="SAM" id="MobiDB-lite"/>
    </source>
</evidence>
<dbReference type="RefSeq" id="WP_084272632.1">
    <property type="nucleotide sequence ID" value="NZ_FWYE01000001.1"/>
</dbReference>
<evidence type="ECO:0000256" key="7">
    <source>
        <dbReference type="ARBA" id="ARBA00023186"/>
    </source>
</evidence>
<proteinExistence type="inferred from homology"/>
<organism evidence="11 12">
    <name type="scientific">Picrophilus torridus (strain ATCC 700027 / DSM 9790 / JCM 10055 / NBRC 100828 / KAW 2/3)</name>
    <dbReference type="NCBI Taxonomy" id="1122961"/>
    <lineage>
        <taxon>Archaea</taxon>
        <taxon>Methanobacteriati</taxon>
        <taxon>Thermoplasmatota</taxon>
        <taxon>Thermoplasmata</taxon>
        <taxon>Thermoplasmatales</taxon>
        <taxon>Picrophilaceae</taxon>
        <taxon>Picrophilus</taxon>
    </lineage>
</organism>
<comment type="catalytic activity">
    <reaction evidence="1">
        <text>[protein]-peptidylproline (omega=180) = [protein]-peptidylproline (omega=0)</text>
        <dbReference type="Rhea" id="RHEA:16237"/>
        <dbReference type="Rhea" id="RHEA-COMP:10747"/>
        <dbReference type="Rhea" id="RHEA-COMP:10748"/>
        <dbReference type="ChEBI" id="CHEBI:83833"/>
        <dbReference type="ChEBI" id="CHEBI:83834"/>
        <dbReference type="EC" id="5.2.1.8"/>
    </reaction>
</comment>
<keyword evidence="6" id="KW-0697">Rotamase</keyword>
<dbReference type="Gene3D" id="3.10.50.40">
    <property type="match status" value="1"/>
</dbReference>
<evidence type="ECO:0000256" key="2">
    <source>
        <dbReference type="ARBA" id="ARBA00004496"/>
    </source>
</evidence>